<name>A0A835H6W4_9MAGN</name>
<protein>
    <recommendedName>
        <fullName evidence="2">non-specific serine/threonine protein kinase</fullName>
        <ecNumber evidence="2">2.7.11.1</ecNumber>
    </recommendedName>
</protein>
<evidence type="ECO:0000256" key="7">
    <source>
        <dbReference type="ARBA" id="ARBA00022692"/>
    </source>
</evidence>
<evidence type="ECO:0000256" key="16">
    <source>
        <dbReference type="ARBA" id="ARBA00048679"/>
    </source>
</evidence>
<keyword evidence="10 17" id="KW-0547">Nucleotide-binding</keyword>
<dbReference type="OrthoDB" id="2015831at2759"/>
<keyword evidence="5" id="KW-0433">Leucine-rich repeat</keyword>
<dbReference type="PANTHER" id="PTHR48055:SF3">
    <property type="entry name" value="LRR RECEPTOR-LIKE SERINE_THREONINE-PROTEIN KINASE GSO1"/>
    <property type="match status" value="1"/>
</dbReference>
<evidence type="ECO:0000256" key="3">
    <source>
        <dbReference type="ARBA" id="ARBA00022475"/>
    </source>
</evidence>
<evidence type="ECO:0000256" key="9">
    <source>
        <dbReference type="ARBA" id="ARBA00022737"/>
    </source>
</evidence>
<dbReference type="GO" id="GO:0005886">
    <property type="term" value="C:plasma membrane"/>
    <property type="evidence" value="ECO:0007669"/>
    <property type="project" value="UniProtKB-SubCell"/>
</dbReference>
<keyword evidence="8" id="KW-0732">Signal</keyword>
<dbReference type="AlphaFoldDB" id="A0A835H6W4"/>
<comment type="caution">
    <text evidence="20">The sequence shown here is derived from an EMBL/GenBank/DDBJ whole genome shotgun (WGS) entry which is preliminary data.</text>
</comment>
<evidence type="ECO:0000256" key="5">
    <source>
        <dbReference type="ARBA" id="ARBA00022614"/>
    </source>
</evidence>
<dbReference type="EMBL" id="JADFTS010000008">
    <property type="protein sequence ID" value="KAF9591673.1"/>
    <property type="molecule type" value="Genomic_DNA"/>
</dbReference>
<evidence type="ECO:0000256" key="1">
    <source>
        <dbReference type="ARBA" id="ARBA00004251"/>
    </source>
</evidence>
<evidence type="ECO:0000256" key="15">
    <source>
        <dbReference type="ARBA" id="ARBA00047899"/>
    </source>
</evidence>
<evidence type="ECO:0000313" key="20">
    <source>
        <dbReference type="EMBL" id="KAF9591673.1"/>
    </source>
</evidence>
<dbReference type="PROSITE" id="PS00107">
    <property type="entry name" value="PROTEIN_KINASE_ATP"/>
    <property type="match status" value="1"/>
</dbReference>
<reference evidence="20 21" key="1">
    <citation type="submission" date="2020-10" db="EMBL/GenBank/DDBJ databases">
        <title>The Coptis chinensis genome and diversification of protoberbering-type alkaloids.</title>
        <authorList>
            <person name="Wang B."/>
            <person name="Shu S."/>
            <person name="Song C."/>
            <person name="Liu Y."/>
        </authorList>
    </citation>
    <scope>NUCLEOTIDE SEQUENCE [LARGE SCALE GENOMIC DNA]</scope>
    <source>
        <strain evidence="20">HL-2020</strain>
        <tissue evidence="20">Leaf</tissue>
    </source>
</reference>
<keyword evidence="6" id="KW-0808">Transferase</keyword>
<feature type="transmembrane region" description="Helical" evidence="18">
    <location>
        <begin position="6"/>
        <end position="23"/>
    </location>
</feature>
<dbReference type="InterPro" id="IPR017441">
    <property type="entry name" value="Protein_kinase_ATP_BS"/>
</dbReference>
<dbReference type="GO" id="GO:0006950">
    <property type="term" value="P:response to stress"/>
    <property type="evidence" value="ECO:0007669"/>
    <property type="project" value="UniProtKB-ARBA"/>
</dbReference>
<sequence length="269" mass="29889">MVAITSSSTVAAIIILVAGLLLLNRRRQARELKCAYSSCSSQIQRRLLFQGGPIKRKFKWDDIMKATNNLSDAYVIGSGGSGMVYKAELPTGETVAVKKILRKDDLLLYRSFVREMQTLGRIRHRHLVKLMGCCSNKGAGSNMLIMSTWRMEVYGIGCISHCCTDSNPVSPDLMDTLLQATEKSNVYSMGIVLMELVSRRMPTDETFGADVGMVRWVESRIDMSSPAREELVDSALQPLLPNEESAIFQVLDIALECTRTSPAERLSSR</sequence>
<evidence type="ECO:0000256" key="6">
    <source>
        <dbReference type="ARBA" id="ARBA00022679"/>
    </source>
</evidence>
<evidence type="ECO:0000256" key="13">
    <source>
        <dbReference type="ARBA" id="ARBA00022989"/>
    </source>
</evidence>
<dbReference type="EC" id="2.7.11.1" evidence="2"/>
<dbReference type="SUPFAM" id="SSF56112">
    <property type="entry name" value="Protein kinase-like (PK-like)"/>
    <property type="match status" value="1"/>
</dbReference>
<comment type="catalytic activity">
    <reaction evidence="16">
        <text>L-seryl-[protein] + ATP = O-phospho-L-seryl-[protein] + ADP + H(+)</text>
        <dbReference type="Rhea" id="RHEA:17989"/>
        <dbReference type="Rhea" id="RHEA-COMP:9863"/>
        <dbReference type="Rhea" id="RHEA-COMP:11604"/>
        <dbReference type="ChEBI" id="CHEBI:15378"/>
        <dbReference type="ChEBI" id="CHEBI:29999"/>
        <dbReference type="ChEBI" id="CHEBI:30616"/>
        <dbReference type="ChEBI" id="CHEBI:83421"/>
        <dbReference type="ChEBI" id="CHEBI:456216"/>
        <dbReference type="EC" id="2.7.11.1"/>
    </reaction>
</comment>
<evidence type="ECO:0000256" key="17">
    <source>
        <dbReference type="PROSITE-ProRule" id="PRU10141"/>
    </source>
</evidence>
<dbReference type="InterPro" id="IPR051564">
    <property type="entry name" value="LRR_receptor-like_kinase"/>
</dbReference>
<dbReference type="PROSITE" id="PS50011">
    <property type="entry name" value="PROTEIN_KINASE_DOM"/>
    <property type="match status" value="1"/>
</dbReference>
<keyword evidence="4" id="KW-0723">Serine/threonine-protein kinase</keyword>
<accession>A0A835H6W4</accession>
<dbReference type="SMART" id="SM00220">
    <property type="entry name" value="S_TKc"/>
    <property type="match status" value="1"/>
</dbReference>
<dbReference type="InterPro" id="IPR011009">
    <property type="entry name" value="Kinase-like_dom_sf"/>
</dbReference>
<evidence type="ECO:0000256" key="12">
    <source>
        <dbReference type="ARBA" id="ARBA00022840"/>
    </source>
</evidence>
<evidence type="ECO:0000256" key="14">
    <source>
        <dbReference type="ARBA" id="ARBA00023136"/>
    </source>
</evidence>
<keyword evidence="9" id="KW-0677">Repeat</keyword>
<dbReference type="FunFam" id="3.30.200.20:FF:000260">
    <property type="entry name" value="LRR receptor-like serine/threonine-protein kinase RPK2"/>
    <property type="match status" value="1"/>
</dbReference>
<keyword evidence="21" id="KW-1185">Reference proteome</keyword>
<gene>
    <name evidence="20" type="ORF">IFM89_005545</name>
</gene>
<evidence type="ECO:0000256" key="2">
    <source>
        <dbReference type="ARBA" id="ARBA00012513"/>
    </source>
</evidence>
<keyword evidence="14 18" id="KW-0472">Membrane</keyword>
<keyword evidence="12 17" id="KW-0067">ATP-binding</keyword>
<keyword evidence="11" id="KW-0418">Kinase</keyword>
<evidence type="ECO:0000256" key="10">
    <source>
        <dbReference type="ARBA" id="ARBA00022741"/>
    </source>
</evidence>
<keyword evidence="3" id="KW-1003">Cell membrane</keyword>
<proteinExistence type="predicted"/>
<dbReference type="InterPro" id="IPR001245">
    <property type="entry name" value="Ser-Thr/Tyr_kinase_cat_dom"/>
</dbReference>
<dbReference type="PANTHER" id="PTHR48055">
    <property type="entry name" value="LEUCINE-RICH REPEAT RECEPTOR PROTEIN KINASE EMS1"/>
    <property type="match status" value="1"/>
</dbReference>
<dbReference type="GO" id="GO:0005524">
    <property type="term" value="F:ATP binding"/>
    <property type="evidence" value="ECO:0007669"/>
    <property type="project" value="UniProtKB-UniRule"/>
</dbReference>
<feature type="binding site" evidence="17">
    <location>
        <position position="99"/>
    </location>
    <ligand>
        <name>ATP</name>
        <dbReference type="ChEBI" id="CHEBI:30616"/>
    </ligand>
</feature>
<dbReference type="Gene3D" id="3.30.200.20">
    <property type="entry name" value="Phosphorylase Kinase, domain 1"/>
    <property type="match status" value="1"/>
</dbReference>
<dbReference type="InterPro" id="IPR000719">
    <property type="entry name" value="Prot_kinase_dom"/>
</dbReference>
<evidence type="ECO:0000259" key="19">
    <source>
        <dbReference type="PROSITE" id="PS50011"/>
    </source>
</evidence>
<comment type="subcellular location">
    <subcellularLocation>
        <location evidence="1">Cell membrane</location>
        <topology evidence="1">Single-pass type I membrane protein</topology>
    </subcellularLocation>
</comment>
<dbReference type="Pfam" id="PF07714">
    <property type="entry name" value="PK_Tyr_Ser-Thr"/>
    <property type="match status" value="1"/>
</dbReference>
<evidence type="ECO:0000256" key="11">
    <source>
        <dbReference type="ARBA" id="ARBA00022777"/>
    </source>
</evidence>
<dbReference type="Gene3D" id="1.10.510.10">
    <property type="entry name" value="Transferase(Phosphotransferase) domain 1"/>
    <property type="match status" value="1"/>
</dbReference>
<comment type="catalytic activity">
    <reaction evidence="15">
        <text>L-threonyl-[protein] + ATP = O-phospho-L-threonyl-[protein] + ADP + H(+)</text>
        <dbReference type="Rhea" id="RHEA:46608"/>
        <dbReference type="Rhea" id="RHEA-COMP:11060"/>
        <dbReference type="Rhea" id="RHEA-COMP:11605"/>
        <dbReference type="ChEBI" id="CHEBI:15378"/>
        <dbReference type="ChEBI" id="CHEBI:30013"/>
        <dbReference type="ChEBI" id="CHEBI:30616"/>
        <dbReference type="ChEBI" id="CHEBI:61977"/>
        <dbReference type="ChEBI" id="CHEBI:456216"/>
        <dbReference type="EC" id="2.7.11.1"/>
    </reaction>
</comment>
<evidence type="ECO:0000313" key="21">
    <source>
        <dbReference type="Proteomes" id="UP000631114"/>
    </source>
</evidence>
<feature type="domain" description="Protein kinase" evidence="19">
    <location>
        <begin position="70"/>
        <end position="269"/>
    </location>
</feature>
<dbReference type="Proteomes" id="UP000631114">
    <property type="component" value="Unassembled WGS sequence"/>
</dbReference>
<evidence type="ECO:0000256" key="8">
    <source>
        <dbReference type="ARBA" id="ARBA00022729"/>
    </source>
</evidence>
<dbReference type="GO" id="GO:0004674">
    <property type="term" value="F:protein serine/threonine kinase activity"/>
    <property type="evidence" value="ECO:0007669"/>
    <property type="project" value="UniProtKB-KW"/>
</dbReference>
<keyword evidence="13 18" id="KW-1133">Transmembrane helix</keyword>
<evidence type="ECO:0000256" key="4">
    <source>
        <dbReference type="ARBA" id="ARBA00022527"/>
    </source>
</evidence>
<evidence type="ECO:0000256" key="18">
    <source>
        <dbReference type="SAM" id="Phobius"/>
    </source>
</evidence>
<keyword evidence="7 18" id="KW-0812">Transmembrane</keyword>
<organism evidence="20 21">
    <name type="scientific">Coptis chinensis</name>
    <dbReference type="NCBI Taxonomy" id="261450"/>
    <lineage>
        <taxon>Eukaryota</taxon>
        <taxon>Viridiplantae</taxon>
        <taxon>Streptophyta</taxon>
        <taxon>Embryophyta</taxon>
        <taxon>Tracheophyta</taxon>
        <taxon>Spermatophyta</taxon>
        <taxon>Magnoliopsida</taxon>
        <taxon>Ranunculales</taxon>
        <taxon>Ranunculaceae</taxon>
        <taxon>Coptidoideae</taxon>
        <taxon>Coptis</taxon>
    </lineage>
</organism>